<accession>R4YT14</accession>
<keyword evidence="4" id="KW-1185">Reference proteome</keyword>
<keyword evidence="3" id="KW-0560">Oxidoreductase</keyword>
<feature type="domain" description="Saccharopine dehydrogenase NADP binding" evidence="1">
    <location>
        <begin position="5"/>
        <end position="147"/>
    </location>
</feature>
<dbReference type="Gene3D" id="3.40.50.720">
    <property type="entry name" value="NAD(P)-binding Rossmann-like Domain"/>
    <property type="match status" value="1"/>
</dbReference>
<dbReference type="STRING" id="698738.OLEAN_C24170"/>
<evidence type="ECO:0000313" key="4">
    <source>
        <dbReference type="Proteomes" id="UP000032749"/>
    </source>
</evidence>
<dbReference type="InterPro" id="IPR032095">
    <property type="entry name" value="Sacchrp_dh-like_C"/>
</dbReference>
<dbReference type="Gene3D" id="3.30.360.10">
    <property type="entry name" value="Dihydrodipicolinate Reductase, domain 2"/>
    <property type="match status" value="1"/>
</dbReference>
<dbReference type="PANTHER" id="PTHR43796:SF2">
    <property type="entry name" value="CARBOXYNORSPERMIDINE SYNTHASE"/>
    <property type="match status" value="1"/>
</dbReference>
<dbReference type="InterPro" id="IPR036291">
    <property type="entry name" value="NAD(P)-bd_dom_sf"/>
</dbReference>
<evidence type="ECO:0000313" key="3">
    <source>
        <dbReference type="EMBL" id="CCK76593.1"/>
    </source>
</evidence>
<dbReference type="SUPFAM" id="SSF51735">
    <property type="entry name" value="NAD(P)-binding Rossmann-fold domains"/>
    <property type="match status" value="1"/>
</dbReference>
<reference evidence="3 4" key="1">
    <citation type="journal article" date="2013" name="Nat. Commun.">
        <title>Genome sequence and functional genomic analysis of the oil-degrading bacterium Oleispira antarctica.</title>
        <authorList>
            <person name="Kube M."/>
            <person name="Chernikova T.N."/>
            <person name="Al-Ramahi Y."/>
            <person name="Beloqui A."/>
            <person name="Lopez-Cortez N."/>
            <person name="Guazzaroni M.E."/>
            <person name="Heipieper H.J."/>
            <person name="Klages S."/>
            <person name="Kotsyurbenko O.R."/>
            <person name="Langer I."/>
            <person name="Nechitaylo T.Y."/>
            <person name="Lunsdorf H."/>
            <person name="Fernandez M."/>
            <person name="Juarez S."/>
            <person name="Ciordia S."/>
            <person name="Singer A."/>
            <person name="Kagan O."/>
            <person name="Egorova O."/>
            <person name="Petit P.A."/>
            <person name="Stogios P."/>
            <person name="Kim Y."/>
            <person name="Tchigvintsev A."/>
            <person name="Flick R."/>
            <person name="Denaro R."/>
            <person name="Genovese M."/>
            <person name="Albar J.P."/>
            <person name="Reva O.N."/>
            <person name="Martinez-Gomariz M."/>
            <person name="Tran H."/>
            <person name="Ferrer M."/>
            <person name="Savchenko A."/>
            <person name="Yakunin A.F."/>
            <person name="Yakimov M.M."/>
            <person name="Golyshina O.V."/>
            <person name="Reinhardt R."/>
            <person name="Golyshin P.N."/>
        </authorList>
    </citation>
    <scope>NUCLEOTIDE SEQUENCE [LARGE SCALE GENOMIC DNA]</scope>
</reference>
<proteinExistence type="predicted"/>
<dbReference type="GO" id="GO:0016491">
    <property type="term" value="F:oxidoreductase activity"/>
    <property type="evidence" value="ECO:0007669"/>
    <property type="project" value="UniProtKB-KW"/>
</dbReference>
<dbReference type="KEGG" id="oai:OLEAN_C24170"/>
<organism evidence="3 4">
    <name type="scientific">Oleispira antarctica RB-8</name>
    <dbReference type="NCBI Taxonomy" id="698738"/>
    <lineage>
        <taxon>Bacteria</taxon>
        <taxon>Pseudomonadati</taxon>
        <taxon>Pseudomonadota</taxon>
        <taxon>Gammaproteobacteria</taxon>
        <taxon>Oceanospirillales</taxon>
        <taxon>Oceanospirillaceae</taxon>
        <taxon>Oleispira</taxon>
    </lineage>
</organism>
<sequence length="420" mass="46484">MKKNVLIIGAGAVGAVVAHKCAQSSDVFASVCLASKNVAKCDAIIDSVNKKNYQTVAGFQFYSREVNAYNTEDLVTLIRSTETQIVINVCTVFVNMNILGACLETGAAYIDTAVHEDYSVMNAPYPWYANYEWKKRELCKEKGVTAILGSGFDPGVVNAYCAYAQKYEFDSIESIDIMDVNDGDHGHYFSTNFDPEINLREIIEDAGCLEDGQWRTYPHHSRSMKYDFPEVGEHKLYLMGHDEVHSLSKNIPGVKTVRFWMGFGDHYLKCLEVFEKVGLLNHETVTTNNGEKVVPLHTLKACLPDPASLAPKYKGKTCIGTLIKGKRDGQDKELLVYNICDHEVTYADIDSQAIAFTAGVPPVAAAKLIASGDWDLKAMVNVEELDPIPFFERLAEMGISTEIHDLSANKGSSSNRVLYA</sequence>
<dbReference type="OrthoDB" id="9769367at2"/>
<dbReference type="Pfam" id="PF03435">
    <property type="entry name" value="Sacchrp_dh_NADP"/>
    <property type="match status" value="1"/>
</dbReference>
<name>R4YT14_OLEAN</name>
<evidence type="ECO:0000259" key="2">
    <source>
        <dbReference type="Pfam" id="PF16653"/>
    </source>
</evidence>
<evidence type="ECO:0000259" key="1">
    <source>
        <dbReference type="Pfam" id="PF03435"/>
    </source>
</evidence>
<dbReference type="EMBL" id="FO203512">
    <property type="protein sequence ID" value="CCK76593.1"/>
    <property type="molecule type" value="Genomic_DNA"/>
</dbReference>
<protein>
    <submittedName>
        <fullName evidence="3">Saccharopine dehydrogenase</fullName>
        <ecNumber evidence="3">1.5.1.-</ecNumber>
    </submittedName>
</protein>
<dbReference type="HOGENOM" id="CLU_032114_0_0_6"/>
<dbReference type="Pfam" id="PF16653">
    <property type="entry name" value="Sacchrp_dh_C"/>
    <property type="match status" value="1"/>
</dbReference>
<feature type="domain" description="Saccharopine dehydrogenase-like C-terminal" evidence="2">
    <location>
        <begin position="151"/>
        <end position="399"/>
    </location>
</feature>
<dbReference type="Proteomes" id="UP000032749">
    <property type="component" value="Chromosome"/>
</dbReference>
<dbReference type="PATRIC" id="fig|698738.3.peg.2500"/>
<dbReference type="EC" id="1.5.1.-" evidence="3"/>
<dbReference type="PANTHER" id="PTHR43796">
    <property type="entry name" value="CARBOXYNORSPERMIDINE SYNTHASE"/>
    <property type="match status" value="1"/>
</dbReference>
<dbReference type="AlphaFoldDB" id="R4YT14"/>
<dbReference type="InterPro" id="IPR005097">
    <property type="entry name" value="Sacchrp_dh_NADP-bd"/>
</dbReference>
<gene>
    <name evidence="3" type="ORF">OLEAN_C24170</name>
</gene>